<dbReference type="InParanoid" id="D8QPZ3"/>
<feature type="compositionally biased region" description="Polar residues" evidence="2">
    <location>
        <begin position="468"/>
        <end position="486"/>
    </location>
</feature>
<keyword evidence="5" id="KW-1185">Reference proteome</keyword>
<dbReference type="AlphaFoldDB" id="D8QPZ3"/>
<dbReference type="EMBL" id="GL377565">
    <property type="protein sequence ID" value="EFJ38370.1"/>
    <property type="molecule type" value="Genomic_DNA"/>
</dbReference>
<evidence type="ECO:0000313" key="5">
    <source>
        <dbReference type="Proteomes" id="UP000001514"/>
    </source>
</evidence>
<feature type="repeat" description="RCC1" evidence="1">
    <location>
        <begin position="223"/>
        <end position="285"/>
    </location>
</feature>
<protein>
    <recommendedName>
        <fullName evidence="3">RNase H type-1 domain-containing protein</fullName>
    </recommendedName>
</protein>
<sequence>MVASDHGLQAFTDGSFKRGVFGGYGVFIPRVSMRLACGRRANDNLHTSSTITFELLGLMRALEICLEMEWHWGLWEPVFVYTDSYDSLMLLEMYVQDPIALGRHPNANIIQTIVWLAGTSFVPVHFCKVKGHYDIAGNQVADELAKIGAHLLPGQSQFINTVVESQYVKVRKPSICTKLVLCSHVPNTLMLLNTKTLRSVLWMRLSNIEIDSPAKSSSHTKCGELYTWGKNRDYQLGIPGLKDEQLDPVPVQFPQALHDKTPNQAQRKLSNCYAGFMSWLASRNDDGDPSAGIMLVLVYVQMIAPSDLPDQLSTFRWEDTELSYLRASPLYGKARERLEMITTEFGQVQNDFCTCVLEQALDVWPQLFGKVSLEDLKHVYATVFSRSLAIGEDSTLVMIPMLDFFNHNATSFAKLSFNGLLNYAVVTADRDYAENDQIWINYGDLSNAELALDYGFTVPENPYDEGSKTTSRFSCVPGSSTANRDA</sequence>
<name>D8QPZ3_SELML</name>
<dbReference type="GO" id="GO:0016279">
    <property type="term" value="F:protein-lysine N-methyltransferase activity"/>
    <property type="evidence" value="ECO:0000318"/>
    <property type="project" value="GO_Central"/>
</dbReference>
<accession>D8QPZ3</accession>
<dbReference type="KEGG" id="smo:SELMODRAFT_402223"/>
<proteinExistence type="predicted"/>
<dbReference type="PROSITE" id="PS50879">
    <property type="entry name" value="RNASE_H_1"/>
    <property type="match status" value="1"/>
</dbReference>
<evidence type="ECO:0000256" key="2">
    <source>
        <dbReference type="SAM" id="MobiDB-lite"/>
    </source>
</evidence>
<dbReference type="PANTHER" id="PTHR13271">
    <property type="entry name" value="UNCHARACTERIZED PUTATIVE METHYLTRANSFERASE"/>
    <property type="match status" value="1"/>
</dbReference>
<dbReference type="InterPro" id="IPR000408">
    <property type="entry name" value="Reg_chr_condens"/>
</dbReference>
<dbReference type="Gene3D" id="3.30.420.10">
    <property type="entry name" value="Ribonuclease H-like superfamily/Ribonuclease H"/>
    <property type="match status" value="1"/>
</dbReference>
<dbReference type="InterPro" id="IPR050600">
    <property type="entry name" value="SETD3_SETD6_MTase"/>
</dbReference>
<dbReference type="Pfam" id="PF00075">
    <property type="entry name" value="RNase_H"/>
    <property type="match status" value="1"/>
</dbReference>
<evidence type="ECO:0000313" key="4">
    <source>
        <dbReference type="EMBL" id="EFJ38370.1"/>
    </source>
</evidence>
<dbReference type="GO" id="GO:0004523">
    <property type="term" value="F:RNA-DNA hybrid ribonuclease activity"/>
    <property type="evidence" value="ECO:0007669"/>
    <property type="project" value="InterPro"/>
</dbReference>
<dbReference type="eggNOG" id="KOG1337">
    <property type="taxonomic scope" value="Eukaryota"/>
</dbReference>
<dbReference type="InterPro" id="IPR002156">
    <property type="entry name" value="RNaseH_domain"/>
</dbReference>
<dbReference type="InterPro" id="IPR036397">
    <property type="entry name" value="RNaseH_sf"/>
</dbReference>
<dbReference type="InterPro" id="IPR009091">
    <property type="entry name" value="RCC1/BLIP-II"/>
</dbReference>
<dbReference type="SUPFAM" id="SSF50985">
    <property type="entry name" value="RCC1/BLIP-II"/>
    <property type="match status" value="1"/>
</dbReference>
<gene>
    <name evidence="4" type="ORF">SELMODRAFT_402223</name>
</gene>
<dbReference type="SUPFAM" id="SSF53098">
    <property type="entry name" value="Ribonuclease H-like"/>
    <property type="match status" value="1"/>
</dbReference>
<dbReference type="SUPFAM" id="SSF82199">
    <property type="entry name" value="SET domain"/>
    <property type="match status" value="1"/>
</dbReference>
<reference evidence="4 5" key="1">
    <citation type="journal article" date="2011" name="Science">
        <title>The Selaginella genome identifies genetic changes associated with the evolution of vascular plants.</title>
        <authorList>
            <person name="Banks J.A."/>
            <person name="Nishiyama T."/>
            <person name="Hasebe M."/>
            <person name="Bowman J.L."/>
            <person name="Gribskov M."/>
            <person name="dePamphilis C."/>
            <person name="Albert V.A."/>
            <person name="Aono N."/>
            <person name="Aoyama T."/>
            <person name="Ambrose B.A."/>
            <person name="Ashton N.W."/>
            <person name="Axtell M.J."/>
            <person name="Barker E."/>
            <person name="Barker M.S."/>
            <person name="Bennetzen J.L."/>
            <person name="Bonawitz N.D."/>
            <person name="Chapple C."/>
            <person name="Cheng C."/>
            <person name="Correa L.G."/>
            <person name="Dacre M."/>
            <person name="DeBarry J."/>
            <person name="Dreyer I."/>
            <person name="Elias M."/>
            <person name="Engstrom E.M."/>
            <person name="Estelle M."/>
            <person name="Feng L."/>
            <person name="Finet C."/>
            <person name="Floyd S.K."/>
            <person name="Frommer W.B."/>
            <person name="Fujita T."/>
            <person name="Gramzow L."/>
            <person name="Gutensohn M."/>
            <person name="Harholt J."/>
            <person name="Hattori M."/>
            <person name="Heyl A."/>
            <person name="Hirai T."/>
            <person name="Hiwatashi Y."/>
            <person name="Ishikawa M."/>
            <person name="Iwata M."/>
            <person name="Karol K.G."/>
            <person name="Koehler B."/>
            <person name="Kolukisaoglu U."/>
            <person name="Kubo M."/>
            <person name="Kurata T."/>
            <person name="Lalonde S."/>
            <person name="Li K."/>
            <person name="Li Y."/>
            <person name="Litt A."/>
            <person name="Lyons E."/>
            <person name="Manning G."/>
            <person name="Maruyama T."/>
            <person name="Michael T.P."/>
            <person name="Mikami K."/>
            <person name="Miyazaki S."/>
            <person name="Morinaga S."/>
            <person name="Murata T."/>
            <person name="Mueller-Roeber B."/>
            <person name="Nelson D.R."/>
            <person name="Obara M."/>
            <person name="Oguri Y."/>
            <person name="Olmstead R.G."/>
            <person name="Onodera N."/>
            <person name="Petersen B.L."/>
            <person name="Pils B."/>
            <person name="Prigge M."/>
            <person name="Rensing S.A."/>
            <person name="Riano-Pachon D.M."/>
            <person name="Roberts A.W."/>
            <person name="Sato Y."/>
            <person name="Scheller H.V."/>
            <person name="Schulz B."/>
            <person name="Schulz C."/>
            <person name="Shakirov E.V."/>
            <person name="Shibagaki N."/>
            <person name="Shinohara N."/>
            <person name="Shippen D.E."/>
            <person name="Soerensen I."/>
            <person name="Sotooka R."/>
            <person name="Sugimoto N."/>
            <person name="Sugita M."/>
            <person name="Sumikawa N."/>
            <person name="Tanurdzic M."/>
            <person name="Theissen G."/>
            <person name="Ulvskov P."/>
            <person name="Wakazuki S."/>
            <person name="Weng J.K."/>
            <person name="Willats W.W."/>
            <person name="Wipf D."/>
            <person name="Wolf P.G."/>
            <person name="Yang L."/>
            <person name="Zimmer A.D."/>
            <person name="Zhu Q."/>
            <person name="Mitros T."/>
            <person name="Hellsten U."/>
            <person name="Loque D."/>
            <person name="Otillar R."/>
            <person name="Salamov A."/>
            <person name="Schmutz J."/>
            <person name="Shapiro H."/>
            <person name="Lindquist E."/>
            <person name="Lucas S."/>
            <person name="Rokhsar D."/>
            <person name="Grigoriev I.V."/>
        </authorList>
    </citation>
    <scope>NUCLEOTIDE SEQUENCE [LARGE SCALE GENOMIC DNA]</scope>
</reference>
<dbReference type="PROSITE" id="PS50012">
    <property type="entry name" value="RCC1_3"/>
    <property type="match status" value="1"/>
</dbReference>
<dbReference type="Gramene" id="EFJ38370">
    <property type="protein sequence ID" value="EFJ38370"/>
    <property type="gene ID" value="SELMODRAFT_402223"/>
</dbReference>
<evidence type="ECO:0000256" key="1">
    <source>
        <dbReference type="PROSITE-ProRule" id="PRU00235"/>
    </source>
</evidence>
<feature type="domain" description="RNase H type-1" evidence="3">
    <location>
        <begin position="4"/>
        <end position="150"/>
    </location>
</feature>
<dbReference type="GO" id="GO:0003676">
    <property type="term" value="F:nucleic acid binding"/>
    <property type="evidence" value="ECO:0007669"/>
    <property type="project" value="InterPro"/>
</dbReference>
<dbReference type="InterPro" id="IPR046341">
    <property type="entry name" value="SET_dom_sf"/>
</dbReference>
<dbReference type="Pfam" id="PF00415">
    <property type="entry name" value="RCC1"/>
    <property type="match status" value="1"/>
</dbReference>
<dbReference type="Gene3D" id="3.90.1410.10">
    <property type="entry name" value="set domain protein methyltransferase, domain 1"/>
    <property type="match status" value="1"/>
</dbReference>
<dbReference type="STRING" id="88036.D8QPZ3"/>
<dbReference type="InterPro" id="IPR012337">
    <property type="entry name" value="RNaseH-like_sf"/>
</dbReference>
<dbReference type="HOGENOM" id="CLU_561892_0_0_1"/>
<dbReference type="PANTHER" id="PTHR13271:SF134">
    <property type="entry name" value="OS01G0976450 PROTEIN"/>
    <property type="match status" value="1"/>
</dbReference>
<organism evidence="5">
    <name type="scientific">Selaginella moellendorffii</name>
    <name type="common">Spikemoss</name>
    <dbReference type="NCBI Taxonomy" id="88036"/>
    <lineage>
        <taxon>Eukaryota</taxon>
        <taxon>Viridiplantae</taxon>
        <taxon>Streptophyta</taxon>
        <taxon>Embryophyta</taxon>
        <taxon>Tracheophyta</taxon>
        <taxon>Lycopodiopsida</taxon>
        <taxon>Selaginellales</taxon>
        <taxon>Selaginellaceae</taxon>
        <taxon>Selaginella</taxon>
    </lineage>
</organism>
<dbReference type="Proteomes" id="UP000001514">
    <property type="component" value="Unassembled WGS sequence"/>
</dbReference>
<feature type="region of interest" description="Disordered" evidence="2">
    <location>
        <begin position="463"/>
        <end position="486"/>
    </location>
</feature>
<evidence type="ECO:0000259" key="3">
    <source>
        <dbReference type="PROSITE" id="PS50879"/>
    </source>
</evidence>